<dbReference type="GO" id="GO:0006508">
    <property type="term" value="P:proteolysis"/>
    <property type="evidence" value="ECO:0007669"/>
    <property type="project" value="UniProtKB-KW"/>
</dbReference>
<dbReference type="GO" id="GO:0004252">
    <property type="term" value="F:serine-type endopeptidase activity"/>
    <property type="evidence" value="ECO:0007669"/>
    <property type="project" value="UniProtKB-UniRule"/>
</dbReference>
<feature type="active site" description="Charge relay system" evidence="5">
    <location>
        <position position="277"/>
    </location>
</feature>
<comment type="similarity">
    <text evidence="1 5">Belongs to the peptidase S8 family.</text>
</comment>
<dbReference type="InterPro" id="IPR023827">
    <property type="entry name" value="Peptidase_S8_Asp-AS"/>
</dbReference>
<dbReference type="AlphaFoldDB" id="A0A543ATE0"/>
<dbReference type="CDD" id="cd00306">
    <property type="entry name" value="Peptidases_S8_S53"/>
    <property type="match status" value="1"/>
</dbReference>
<dbReference type="PROSITE" id="PS51892">
    <property type="entry name" value="SUBTILASE"/>
    <property type="match status" value="1"/>
</dbReference>
<evidence type="ECO:0000256" key="4">
    <source>
        <dbReference type="ARBA" id="ARBA00022825"/>
    </source>
</evidence>
<feature type="active site" description="Charge relay system" evidence="5">
    <location>
        <position position="476"/>
    </location>
</feature>
<protein>
    <submittedName>
        <fullName evidence="8">Subtilase family protein</fullName>
    </submittedName>
</protein>
<dbReference type="InterPro" id="IPR036852">
    <property type="entry name" value="Peptidase_S8/S53_dom_sf"/>
</dbReference>
<evidence type="ECO:0000256" key="2">
    <source>
        <dbReference type="ARBA" id="ARBA00022670"/>
    </source>
</evidence>
<comment type="caution">
    <text evidence="8">The sequence shown here is derived from an EMBL/GenBank/DDBJ whole genome shotgun (WGS) entry which is preliminary data.</text>
</comment>
<evidence type="ECO:0000313" key="8">
    <source>
        <dbReference type="EMBL" id="TQL75806.1"/>
    </source>
</evidence>
<dbReference type="OrthoDB" id="5177045at2"/>
<sequence length="522" mass="55580">MKISFADTPPSKPKPDPRRDRSAGVPELPAHVLDRHRARVLRPGDVPLAAGAPTPGGTVYRYQRLLMCDKLLADDGKLSELDAALAVQGYRLNRGRIPQRRASRMYRAQLNLGERATPGTVDAWRIMQGVQSAIDGGRCGKEVAGGLHLEHLLVAAKGGGPSEGVPGEGSKRWGNTYPSRMPVEFAAPMPSRTPLERLSTKRRPVIAVLDTGVAPSHPAFEVGDRGDGRDAFVVVDRGLQQAIVDESDPEAPPLDEPWDALVTDGSLMGDVSSHFGHGTFIAGLVRQLAPDAQVRSIRVMHNDGLVYEHEAMHALSLLADEVERARADDDTAEPVDIVCLSFGFVDENPYDQPSGGLMRAVKRLARLGVPVVASAGNQSTDRPFYPAALAAEELGEGAAPIMSVGALNPNGTVAMFSNDGDWLTCYATGAAMISTFPTYGSGARNPSRGGMLGPRYRESYDVDDFTSGWALWTGTSFAAPVVASALASAMLEVPGADLTDRSTTATATRLTGAIEQVKRNAT</sequence>
<dbReference type="SUPFAM" id="SSF52743">
    <property type="entry name" value="Subtilisin-like"/>
    <property type="match status" value="1"/>
</dbReference>
<dbReference type="EMBL" id="VFOW01000001">
    <property type="protein sequence ID" value="TQL75806.1"/>
    <property type="molecule type" value="Genomic_DNA"/>
</dbReference>
<organism evidence="8 9">
    <name type="scientific">Stackebrandtia endophytica</name>
    <dbReference type="NCBI Taxonomy" id="1496996"/>
    <lineage>
        <taxon>Bacteria</taxon>
        <taxon>Bacillati</taxon>
        <taxon>Actinomycetota</taxon>
        <taxon>Actinomycetes</taxon>
        <taxon>Glycomycetales</taxon>
        <taxon>Glycomycetaceae</taxon>
        <taxon>Stackebrandtia</taxon>
    </lineage>
</organism>
<accession>A0A543ATE0</accession>
<dbReference type="Pfam" id="PF00082">
    <property type="entry name" value="Peptidase_S8"/>
    <property type="match status" value="1"/>
</dbReference>
<keyword evidence="2 5" id="KW-0645">Protease</keyword>
<evidence type="ECO:0000256" key="6">
    <source>
        <dbReference type="SAM" id="MobiDB-lite"/>
    </source>
</evidence>
<dbReference type="InterPro" id="IPR000209">
    <property type="entry name" value="Peptidase_S8/S53_dom"/>
</dbReference>
<evidence type="ECO:0000256" key="5">
    <source>
        <dbReference type="PROSITE-ProRule" id="PRU01240"/>
    </source>
</evidence>
<evidence type="ECO:0000259" key="7">
    <source>
        <dbReference type="Pfam" id="PF00082"/>
    </source>
</evidence>
<name>A0A543ATE0_9ACTN</name>
<dbReference type="InParanoid" id="A0A543ATE0"/>
<dbReference type="PRINTS" id="PR00723">
    <property type="entry name" value="SUBTILISIN"/>
</dbReference>
<dbReference type="InterPro" id="IPR050131">
    <property type="entry name" value="Peptidase_S8_subtilisin-like"/>
</dbReference>
<proteinExistence type="inferred from homology"/>
<dbReference type="PROSITE" id="PS00136">
    <property type="entry name" value="SUBTILASE_ASP"/>
    <property type="match status" value="1"/>
</dbReference>
<keyword evidence="3 5" id="KW-0378">Hydrolase</keyword>
<feature type="domain" description="Peptidase S8/S53" evidence="7">
    <location>
        <begin position="203"/>
        <end position="502"/>
    </location>
</feature>
<dbReference type="RefSeq" id="WP_142036253.1">
    <property type="nucleotide sequence ID" value="NZ_JBHTGS010000001.1"/>
</dbReference>
<dbReference type="Gene3D" id="3.40.50.200">
    <property type="entry name" value="Peptidase S8/S53 domain"/>
    <property type="match status" value="1"/>
</dbReference>
<gene>
    <name evidence="8" type="ORF">FB566_1321</name>
</gene>
<keyword evidence="4 5" id="KW-0720">Serine protease</keyword>
<feature type="region of interest" description="Disordered" evidence="6">
    <location>
        <begin position="1"/>
        <end position="28"/>
    </location>
</feature>
<dbReference type="PANTHER" id="PTHR43806:SF11">
    <property type="entry name" value="CEREVISIN-RELATED"/>
    <property type="match status" value="1"/>
</dbReference>
<reference evidence="8 9" key="1">
    <citation type="submission" date="2019-06" db="EMBL/GenBank/DDBJ databases">
        <title>Sequencing the genomes of 1000 actinobacteria strains.</title>
        <authorList>
            <person name="Klenk H.-P."/>
        </authorList>
    </citation>
    <scope>NUCLEOTIDE SEQUENCE [LARGE SCALE GENOMIC DNA]</scope>
    <source>
        <strain evidence="8 9">DSM 45928</strain>
    </source>
</reference>
<evidence type="ECO:0000256" key="3">
    <source>
        <dbReference type="ARBA" id="ARBA00022801"/>
    </source>
</evidence>
<dbReference type="PANTHER" id="PTHR43806">
    <property type="entry name" value="PEPTIDASE S8"/>
    <property type="match status" value="1"/>
</dbReference>
<keyword evidence="9" id="KW-1185">Reference proteome</keyword>
<feature type="active site" description="Charge relay system" evidence="5">
    <location>
        <position position="210"/>
    </location>
</feature>
<evidence type="ECO:0000313" key="9">
    <source>
        <dbReference type="Proteomes" id="UP000317043"/>
    </source>
</evidence>
<dbReference type="Proteomes" id="UP000317043">
    <property type="component" value="Unassembled WGS sequence"/>
</dbReference>
<dbReference type="InterPro" id="IPR015500">
    <property type="entry name" value="Peptidase_S8_subtilisin-rel"/>
</dbReference>
<evidence type="ECO:0000256" key="1">
    <source>
        <dbReference type="ARBA" id="ARBA00011073"/>
    </source>
</evidence>
<feature type="compositionally biased region" description="Basic and acidic residues" evidence="6">
    <location>
        <begin position="13"/>
        <end position="22"/>
    </location>
</feature>